<gene>
    <name evidence="6" type="ORF">DPCES_3110</name>
</gene>
<keyword evidence="3" id="KW-0804">Transcription</keyword>
<feature type="domain" description="HTH tetR-type" evidence="5">
    <location>
        <begin position="6"/>
        <end position="66"/>
    </location>
</feature>
<dbReference type="PANTHER" id="PTHR30055:SF234">
    <property type="entry name" value="HTH-TYPE TRANSCRIPTIONAL REGULATOR BETI"/>
    <property type="match status" value="1"/>
</dbReference>
<dbReference type="PANTHER" id="PTHR30055">
    <property type="entry name" value="HTH-TYPE TRANSCRIPTIONAL REGULATOR RUTR"/>
    <property type="match status" value="1"/>
</dbReference>
<evidence type="ECO:0000256" key="1">
    <source>
        <dbReference type="ARBA" id="ARBA00023015"/>
    </source>
</evidence>
<evidence type="ECO:0000256" key="3">
    <source>
        <dbReference type="ARBA" id="ARBA00023163"/>
    </source>
</evidence>
<evidence type="ECO:0000256" key="2">
    <source>
        <dbReference type="ARBA" id="ARBA00023125"/>
    </source>
</evidence>
<dbReference type="PATRIC" id="fig|49338.4.peg.3348"/>
<dbReference type="InterPro" id="IPR001647">
    <property type="entry name" value="HTH_TetR"/>
</dbReference>
<name>A0A098B3R1_DESHA</name>
<evidence type="ECO:0000259" key="5">
    <source>
        <dbReference type="PROSITE" id="PS50977"/>
    </source>
</evidence>
<dbReference type="AlphaFoldDB" id="A0A098B3R1"/>
<feature type="DNA-binding region" description="H-T-H motif" evidence="4">
    <location>
        <begin position="29"/>
        <end position="48"/>
    </location>
</feature>
<dbReference type="InterPro" id="IPR009057">
    <property type="entry name" value="Homeodomain-like_sf"/>
</dbReference>
<dbReference type="Gene3D" id="1.10.357.10">
    <property type="entry name" value="Tetracycline Repressor, domain 2"/>
    <property type="match status" value="1"/>
</dbReference>
<dbReference type="RefSeq" id="WP_018306075.1">
    <property type="nucleotide sequence ID" value="NZ_JAYFNZ010000009.1"/>
</dbReference>
<dbReference type="GO" id="GO:0003700">
    <property type="term" value="F:DNA-binding transcription factor activity"/>
    <property type="evidence" value="ECO:0007669"/>
    <property type="project" value="TreeGrafter"/>
</dbReference>
<accession>A0A098B3R1</accession>
<dbReference type="InterPro" id="IPR023772">
    <property type="entry name" value="DNA-bd_HTH_TetR-type_CS"/>
</dbReference>
<dbReference type="EMBL" id="LK996017">
    <property type="protein sequence ID" value="CDX02997.1"/>
    <property type="molecule type" value="Genomic_DNA"/>
</dbReference>
<evidence type="ECO:0000256" key="4">
    <source>
        <dbReference type="PROSITE-ProRule" id="PRU00335"/>
    </source>
</evidence>
<evidence type="ECO:0000313" key="6">
    <source>
        <dbReference type="EMBL" id="CDX02997.1"/>
    </source>
</evidence>
<protein>
    <submittedName>
        <fullName evidence="6">Transcriptional regulator, TetR</fullName>
    </submittedName>
</protein>
<organism evidence="6">
    <name type="scientific">Desulfitobacterium hafniense</name>
    <name type="common">Desulfitobacterium frappieri</name>
    <dbReference type="NCBI Taxonomy" id="49338"/>
    <lineage>
        <taxon>Bacteria</taxon>
        <taxon>Bacillati</taxon>
        <taxon>Bacillota</taxon>
        <taxon>Clostridia</taxon>
        <taxon>Eubacteriales</taxon>
        <taxon>Desulfitobacteriaceae</taxon>
        <taxon>Desulfitobacterium</taxon>
    </lineage>
</organism>
<reference evidence="6" key="1">
    <citation type="submission" date="2014-07" db="EMBL/GenBank/DDBJ databases">
        <authorList>
            <person name="Hornung V.Bastian."/>
        </authorList>
    </citation>
    <scope>NUCLEOTIDE SEQUENCE</scope>
    <source>
        <strain evidence="6">PCE-S</strain>
    </source>
</reference>
<dbReference type="Pfam" id="PF00440">
    <property type="entry name" value="TetR_N"/>
    <property type="match status" value="1"/>
</dbReference>
<dbReference type="InterPro" id="IPR050109">
    <property type="entry name" value="HTH-type_TetR-like_transc_reg"/>
</dbReference>
<dbReference type="PRINTS" id="PR00455">
    <property type="entry name" value="HTHTETR"/>
</dbReference>
<dbReference type="GO" id="GO:0000976">
    <property type="term" value="F:transcription cis-regulatory region binding"/>
    <property type="evidence" value="ECO:0007669"/>
    <property type="project" value="TreeGrafter"/>
</dbReference>
<keyword evidence="2 4" id="KW-0238">DNA-binding</keyword>
<dbReference type="SUPFAM" id="SSF46689">
    <property type="entry name" value="Homeodomain-like"/>
    <property type="match status" value="1"/>
</dbReference>
<dbReference type="PROSITE" id="PS01081">
    <property type="entry name" value="HTH_TETR_1"/>
    <property type="match status" value="1"/>
</dbReference>
<proteinExistence type="predicted"/>
<keyword evidence="1" id="KW-0805">Transcription regulation</keyword>
<dbReference type="PROSITE" id="PS50977">
    <property type="entry name" value="HTH_TETR_2"/>
    <property type="match status" value="1"/>
</dbReference>
<sequence>MSLPNCSIDPKILVSAKEEFLQKGFAEASLREICQKAGVTTGALYKRFSGKEELFAAVLEPTLKDINALSEAVEQSNYEHLERAEMQAVWDMSEATHQRWIEFLYSRYDGFKLLLCCSAGSVYANFLNDFVAENTKHTLAFVEEAFARGLTKNRIDEDELHILLTAYWSTLFETIIHDFSKEKALHHCSIITKFFNWQAVLGF</sequence>